<dbReference type="Proteomes" id="UP000777438">
    <property type="component" value="Unassembled WGS sequence"/>
</dbReference>
<organism evidence="2 3">
    <name type="scientific">Thelonectria olida</name>
    <dbReference type="NCBI Taxonomy" id="1576542"/>
    <lineage>
        <taxon>Eukaryota</taxon>
        <taxon>Fungi</taxon>
        <taxon>Dikarya</taxon>
        <taxon>Ascomycota</taxon>
        <taxon>Pezizomycotina</taxon>
        <taxon>Sordariomycetes</taxon>
        <taxon>Hypocreomycetidae</taxon>
        <taxon>Hypocreales</taxon>
        <taxon>Nectriaceae</taxon>
        <taxon>Thelonectria</taxon>
    </lineage>
</organism>
<name>A0A9P8W724_9HYPO</name>
<dbReference type="OrthoDB" id="3692311at2759"/>
<protein>
    <submittedName>
        <fullName evidence="2">Uncharacterized protein</fullName>
    </submittedName>
</protein>
<reference evidence="2 3" key="1">
    <citation type="journal article" date="2021" name="Nat. Commun.">
        <title>Genetic determinants of endophytism in the Arabidopsis root mycobiome.</title>
        <authorList>
            <person name="Mesny F."/>
            <person name="Miyauchi S."/>
            <person name="Thiergart T."/>
            <person name="Pickel B."/>
            <person name="Atanasova L."/>
            <person name="Karlsson M."/>
            <person name="Huettel B."/>
            <person name="Barry K.W."/>
            <person name="Haridas S."/>
            <person name="Chen C."/>
            <person name="Bauer D."/>
            <person name="Andreopoulos W."/>
            <person name="Pangilinan J."/>
            <person name="LaButti K."/>
            <person name="Riley R."/>
            <person name="Lipzen A."/>
            <person name="Clum A."/>
            <person name="Drula E."/>
            <person name="Henrissat B."/>
            <person name="Kohler A."/>
            <person name="Grigoriev I.V."/>
            <person name="Martin F.M."/>
            <person name="Hacquard S."/>
        </authorList>
    </citation>
    <scope>NUCLEOTIDE SEQUENCE [LARGE SCALE GENOMIC DNA]</scope>
    <source>
        <strain evidence="2 3">MPI-CAGE-CH-0241</strain>
    </source>
</reference>
<sequence length="305" mass="32307">MAANPKSPAAQHFDLSCPDGGKFYICEGSDNEFIGCCTSHPCADSSGICPQANLRTSSFAANKSDDLETQSCDDSRGANVWYKCQNIDPPFMGCCDVSPCGEGCPRSKLLPAVLSPRQNNRQSFLNPESDSSSTTASAATSTASTSSLANSDDSGGLSTAAIAGIAAGSAAIGFQPVASRMPYPGSPADCIPGQSPMDYYQQPFSSTPTVIPHYAHGLSMDQHNKNSPHQAAYDQPIPMNTFSNVNSIPNHGNNHSYFPIQTMPVQEMEGAYPIPQELSTEQYAQGVHQSQNESPAVNQVHSRTS</sequence>
<accession>A0A9P8W724</accession>
<comment type="caution">
    <text evidence="2">The sequence shown here is derived from an EMBL/GenBank/DDBJ whole genome shotgun (WGS) entry which is preliminary data.</text>
</comment>
<proteinExistence type="predicted"/>
<feature type="region of interest" description="Disordered" evidence="1">
    <location>
        <begin position="119"/>
        <end position="154"/>
    </location>
</feature>
<evidence type="ECO:0000313" key="3">
    <source>
        <dbReference type="Proteomes" id="UP000777438"/>
    </source>
</evidence>
<dbReference type="AlphaFoldDB" id="A0A9P8W724"/>
<dbReference type="EMBL" id="JAGPYM010000007">
    <property type="protein sequence ID" value="KAH6892623.1"/>
    <property type="molecule type" value="Genomic_DNA"/>
</dbReference>
<evidence type="ECO:0000256" key="1">
    <source>
        <dbReference type="SAM" id="MobiDB-lite"/>
    </source>
</evidence>
<evidence type="ECO:0000313" key="2">
    <source>
        <dbReference type="EMBL" id="KAH6892623.1"/>
    </source>
</evidence>
<feature type="compositionally biased region" description="Low complexity" evidence="1">
    <location>
        <begin position="129"/>
        <end position="154"/>
    </location>
</feature>
<keyword evidence="3" id="KW-1185">Reference proteome</keyword>
<gene>
    <name evidence="2" type="ORF">B0T10DRAFT_594460</name>
</gene>
<feature type="compositionally biased region" description="Polar residues" evidence="1">
    <location>
        <begin position="119"/>
        <end position="128"/>
    </location>
</feature>
<feature type="region of interest" description="Disordered" evidence="1">
    <location>
        <begin position="280"/>
        <end position="305"/>
    </location>
</feature>